<evidence type="ECO:0000313" key="2">
    <source>
        <dbReference type="EMBL" id="KLU90637.1"/>
    </source>
</evidence>
<feature type="compositionally biased region" description="Basic residues" evidence="1">
    <location>
        <begin position="174"/>
        <end position="186"/>
    </location>
</feature>
<gene>
    <name evidence="2" type="ORF">MAPG_10489</name>
</gene>
<dbReference type="EMBL" id="ADBL01002344">
    <property type="status" value="NOT_ANNOTATED_CDS"/>
    <property type="molecule type" value="Genomic_DNA"/>
</dbReference>
<proteinExistence type="predicted"/>
<dbReference type="EnsemblFungi" id="MAPG_10489T0">
    <property type="protein sequence ID" value="MAPG_10489T0"/>
    <property type="gene ID" value="MAPG_10489"/>
</dbReference>
<accession>A0A0C4ECQ7</accession>
<organism evidence="3 4">
    <name type="scientific">Magnaporthiopsis poae (strain ATCC 64411 / 73-15)</name>
    <name type="common">Kentucky bluegrass fungus</name>
    <name type="synonym">Magnaporthe poae</name>
    <dbReference type="NCBI Taxonomy" id="644358"/>
    <lineage>
        <taxon>Eukaryota</taxon>
        <taxon>Fungi</taxon>
        <taxon>Dikarya</taxon>
        <taxon>Ascomycota</taxon>
        <taxon>Pezizomycotina</taxon>
        <taxon>Sordariomycetes</taxon>
        <taxon>Sordariomycetidae</taxon>
        <taxon>Magnaporthales</taxon>
        <taxon>Magnaporthaceae</taxon>
        <taxon>Magnaporthiopsis</taxon>
    </lineage>
</organism>
<reference evidence="3" key="4">
    <citation type="journal article" date="2015" name="G3 (Bethesda)">
        <title>Genome sequences of three phytopathogenic species of the Magnaporthaceae family of fungi.</title>
        <authorList>
            <person name="Okagaki L.H."/>
            <person name="Nunes C.C."/>
            <person name="Sailsbery J."/>
            <person name="Clay B."/>
            <person name="Brown D."/>
            <person name="John T."/>
            <person name="Oh Y."/>
            <person name="Young N."/>
            <person name="Fitzgerald M."/>
            <person name="Haas B.J."/>
            <person name="Zeng Q."/>
            <person name="Young S."/>
            <person name="Adiconis X."/>
            <person name="Fan L."/>
            <person name="Levin J.Z."/>
            <person name="Mitchell T.K."/>
            <person name="Okubara P.A."/>
            <person name="Farman M.L."/>
            <person name="Kohn L.M."/>
            <person name="Birren B."/>
            <person name="Ma L.-J."/>
            <person name="Dean R.A."/>
        </authorList>
    </citation>
    <scope>NUCLEOTIDE SEQUENCE</scope>
    <source>
        <strain evidence="3">ATCC 64411 / 73-15</strain>
    </source>
</reference>
<dbReference type="EMBL" id="GL876975">
    <property type="protein sequence ID" value="KLU90637.1"/>
    <property type="molecule type" value="Genomic_DNA"/>
</dbReference>
<reference evidence="2" key="3">
    <citation type="submission" date="2011-03" db="EMBL/GenBank/DDBJ databases">
        <title>Annotation of Magnaporthe poae ATCC 64411.</title>
        <authorList>
            <person name="Ma L.-J."/>
            <person name="Dead R."/>
            <person name="Young S.K."/>
            <person name="Zeng Q."/>
            <person name="Gargeya S."/>
            <person name="Fitzgerald M."/>
            <person name="Haas B."/>
            <person name="Abouelleil A."/>
            <person name="Alvarado L."/>
            <person name="Arachchi H.M."/>
            <person name="Berlin A."/>
            <person name="Brown A."/>
            <person name="Chapman S.B."/>
            <person name="Chen Z."/>
            <person name="Dunbar C."/>
            <person name="Freedman E."/>
            <person name="Gearin G."/>
            <person name="Gellesch M."/>
            <person name="Goldberg J."/>
            <person name="Griggs A."/>
            <person name="Gujja S."/>
            <person name="Heiman D."/>
            <person name="Howarth C."/>
            <person name="Larson L."/>
            <person name="Lui A."/>
            <person name="MacDonald P.J.P."/>
            <person name="Mehta T."/>
            <person name="Montmayeur A."/>
            <person name="Murphy C."/>
            <person name="Neiman D."/>
            <person name="Pearson M."/>
            <person name="Priest M."/>
            <person name="Roberts A."/>
            <person name="Saif S."/>
            <person name="Shea T."/>
            <person name="Shenoy N."/>
            <person name="Sisk P."/>
            <person name="Stolte C."/>
            <person name="Sykes S."/>
            <person name="Yandava C."/>
            <person name="Wortman J."/>
            <person name="Nusbaum C."/>
            <person name="Birren B."/>
        </authorList>
    </citation>
    <scope>NUCLEOTIDE SEQUENCE</scope>
    <source>
        <strain evidence="2">ATCC 64411</strain>
    </source>
</reference>
<reference evidence="2" key="1">
    <citation type="submission" date="2010-05" db="EMBL/GenBank/DDBJ databases">
        <title>The Genome Sequence of Magnaporthe poae strain ATCC 64411.</title>
        <authorList>
            <consortium name="The Broad Institute Genome Sequencing Platform"/>
            <consortium name="Broad Institute Genome Sequencing Center for Infectious Disease"/>
            <person name="Ma L.-J."/>
            <person name="Dead R."/>
            <person name="Young S."/>
            <person name="Zeng Q."/>
            <person name="Koehrsen M."/>
            <person name="Alvarado L."/>
            <person name="Berlin A."/>
            <person name="Chapman S.B."/>
            <person name="Chen Z."/>
            <person name="Freedman E."/>
            <person name="Gellesch M."/>
            <person name="Goldberg J."/>
            <person name="Griggs A."/>
            <person name="Gujja S."/>
            <person name="Heilman E.R."/>
            <person name="Heiman D."/>
            <person name="Hepburn T."/>
            <person name="Howarth C."/>
            <person name="Jen D."/>
            <person name="Larson L."/>
            <person name="Mehta T."/>
            <person name="Neiman D."/>
            <person name="Pearson M."/>
            <person name="Roberts A."/>
            <person name="Saif S."/>
            <person name="Shea T."/>
            <person name="Shenoy N."/>
            <person name="Sisk P."/>
            <person name="Stolte C."/>
            <person name="Sykes S."/>
            <person name="Walk T."/>
            <person name="White J."/>
            <person name="Yandava C."/>
            <person name="Haas B."/>
            <person name="Nusbaum C."/>
            <person name="Birren B."/>
        </authorList>
    </citation>
    <scope>NUCLEOTIDE SEQUENCE</scope>
    <source>
        <strain evidence="2">ATCC 64411</strain>
    </source>
</reference>
<feature type="compositionally biased region" description="Basic and acidic residues" evidence="1">
    <location>
        <begin position="134"/>
        <end position="156"/>
    </location>
</feature>
<evidence type="ECO:0000313" key="4">
    <source>
        <dbReference type="Proteomes" id="UP000011715"/>
    </source>
</evidence>
<keyword evidence="4" id="KW-1185">Reference proteome</keyword>
<dbReference type="VEuPathDB" id="FungiDB:MAPG_10489"/>
<sequence>MCWIKSSGARRRFRGRAHMLSYNPTHKDLAFDYGAEETGARELGLDKPSDLRSPGLNLEVVYVPNEWPLGVSPFFLVCVEGYTRVLYIRMDVLETRLGNRLRGALRADLVEARGVPPPTRPGPMYLEELGPQGGRDERRPGAERRRLDKGRGRRELPPALRRRSWSRSRDRLRTQVRGHDHHHHGYQHGNRQTVHSPRTGFRGPSRSLLPFLDSPGIHQPKFEDRKTTAVQAGCPAGAGSHCRIMPAAVMVADATPRRALAANSKRGAWTDYIPGAFRVALFECFAHGTLDFCAGSRAPCGSRTAASVDVSVSTSPASESGVHSSATPGHSGAKICSGHSLEAATFVAIASPAAAGIKADTVFGNFYHAGQQPMHVCWQLGR</sequence>
<dbReference type="Proteomes" id="UP000011715">
    <property type="component" value="Unassembled WGS sequence"/>
</dbReference>
<feature type="region of interest" description="Disordered" evidence="1">
    <location>
        <begin position="112"/>
        <end position="196"/>
    </location>
</feature>
<dbReference type="AlphaFoldDB" id="A0A0C4ECQ7"/>
<reference evidence="4" key="2">
    <citation type="submission" date="2010-05" db="EMBL/GenBank/DDBJ databases">
        <title>The genome sequence of Magnaporthe poae strain ATCC 64411.</title>
        <authorList>
            <person name="Ma L.-J."/>
            <person name="Dead R."/>
            <person name="Young S."/>
            <person name="Zeng Q."/>
            <person name="Koehrsen M."/>
            <person name="Alvarado L."/>
            <person name="Berlin A."/>
            <person name="Chapman S.B."/>
            <person name="Chen Z."/>
            <person name="Freedman E."/>
            <person name="Gellesch M."/>
            <person name="Goldberg J."/>
            <person name="Griggs A."/>
            <person name="Gujja S."/>
            <person name="Heilman E.R."/>
            <person name="Heiman D."/>
            <person name="Hepburn T."/>
            <person name="Howarth C."/>
            <person name="Jen D."/>
            <person name="Larson L."/>
            <person name="Mehta T."/>
            <person name="Neiman D."/>
            <person name="Pearson M."/>
            <person name="Roberts A."/>
            <person name="Saif S."/>
            <person name="Shea T."/>
            <person name="Shenoy N."/>
            <person name="Sisk P."/>
            <person name="Stolte C."/>
            <person name="Sykes S."/>
            <person name="Walk T."/>
            <person name="White J."/>
            <person name="Yandava C."/>
            <person name="Haas B."/>
            <person name="Nusbaum C."/>
            <person name="Birren B."/>
        </authorList>
    </citation>
    <scope>NUCLEOTIDE SEQUENCE [LARGE SCALE GENOMIC DNA]</scope>
    <source>
        <strain evidence="4">ATCC 64411 / 73-15</strain>
    </source>
</reference>
<name>A0A0C4ECQ7_MAGP6</name>
<evidence type="ECO:0000256" key="1">
    <source>
        <dbReference type="SAM" id="MobiDB-lite"/>
    </source>
</evidence>
<reference evidence="3" key="5">
    <citation type="submission" date="2015-06" db="UniProtKB">
        <authorList>
            <consortium name="EnsemblFungi"/>
        </authorList>
    </citation>
    <scope>IDENTIFICATION</scope>
    <source>
        <strain evidence="3">ATCC 64411</strain>
    </source>
</reference>
<evidence type="ECO:0000313" key="3">
    <source>
        <dbReference type="EnsemblFungi" id="MAPG_10489T0"/>
    </source>
</evidence>
<protein>
    <submittedName>
        <fullName evidence="2 3">Uncharacterized protein</fullName>
    </submittedName>
</protein>